<dbReference type="STRING" id="1314781.A0A165LNC5"/>
<evidence type="ECO:0000313" key="4">
    <source>
        <dbReference type="Proteomes" id="UP000077266"/>
    </source>
</evidence>
<evidence type="ECO:0000256" key="2">
    <source>
        <dbReference type="SAM" id="SignalP"/>
    </source>
</evidence>
<feature type="chain" id="PRO_5007861812" evidence="2">
    <location>
        <begin position="20"/>
        <end position="963"/>
    </location>
</feature>
<keyword evidence="4" id="KW-1185">Reference proteome</keyword>
<dbReference type="Proteomes" id="UP000077266">
    <property type="component" value="Unassembled WGS sequence"/>
</dbReference>
<dbReference type="OrthoDB" id="73875at2759"/>
<feature type="region of interest" description="Disordered" evidence="1">
    <location>
        <begin position="788"/>
        <end position="807"/>
    </location>
</feature>
<organism evidence="3 4">
    <name type="scientific">Exidia glandulosa HHB12029</name>
    <dbReference type="NCBI Taxonomy" id="1314781"/>
    <lineage>
        <taxon>Eukaryota</taxon>
        <taxon>Fungi</taxon>
        <taxon>Dikarya</taxon>
        <taxon>Basidiomycota</taxon>
        <taxon>Agaricomycotina</taxon>
        <taxon>Agaricomycetes</taxon>
        <taxon>Auriculariales</taxon>
        <taxon>Exidiaceae</taxon>
        <taxon>Exidia</taxon>
    </lineage>
</organism>
<accession>A0A165LNC5</accession>
<feature type="compositionally biased region" description="Basic residues" evidence="1">
    <location>
        <begin position="896"/>
        <end position="915"/>
    </location>
</feature>
<evidence type="ECO:0000313" key="3">
    <source>
        <dbReference type="EMBL" id="KZV98092.1"/>
    </source>
</evidence>
<protein>
    <submittedName>
        <fullName evidence="3">Uncharacterized protein</fullName>
    </submittedName>
</protein>
<evidence type="ECO:0000256" key="1">
    <source>
        <dbReference type="SAM" id="MobiDB-lite"/>
    </source>
</evidence>
<keyword evidence="2" id="KW-0732">Signal</keyword>
<feature type="signal peptide" evidence="2">
    <location>
        <begin position="1"/>
        <end position="19"/>
    </location>
</feature>
<feature type="region of interest" description="Disordered" evidence="1">
    <location>
        <begin position="833"/>
        <end position="933"/>
    </location>
</feature>
<gene>
    <name evidence="3" type="ORF">EXIGLDRAFT_746750</name>
</gene>
<dbReference type="EMBL" id="KV425922">
    <property type="protein sequence ID" value="KZV98092.1"/>
    <property type="molecule type" value="Genomic_DNA"/>
</dbReference>
<feature type="compositionally biased region" description="Polar residues" evidence="1">
    <location>
        <begin position="849"/>
        <end position="861"/>
    </location>
</feature>
<dbReference type="AlphaFoldDB" id="A0A165LNC5"/>
<reference evidence="3 4" key="1">
    <citation type="journal article" date="2016" name="Mol. Biol. Evol.">
        <title>Comparative Genomics of Early-Diverging Mushroom-Forming Fungi Provides Insights into the Origins of Lignocellulose Decay Capabilities.</title>
        <authorList>
            <person name="Nagy L.G."/>
            <person name="Riley R."/>
            <person name="Tritt A."/>
            <person name="Adam C."/>
            <person name="Daum C."/>
            <person name="Floudas D."/>
            <person name="Sun H."/>
            <person name="Yadav J.S."/>
            <person name="Pangilinan J."/>
            <person name="Larsson K.H."/>
            <person name="Matsuura K."/>
            <person name="Barry K."/>
            <person name="Labutti K."/>
            <person name="Kuo R."/>
            <person name="Ohm R.A."/>
            <person name="Bhattacharya S.S."/>
            <person name="Shirouzu T."/>
            <person name="Yoshinaga Y."/>
            <person name="Martin F.M."/>
            <person name="Grigoriev I.V."/>
            <person name="Hibbett D.S."/>
        </authorList>
    </citation>
    <scope>NUCLEOTIDE SEQUENCE [LARGE SCALE GENOMIC DNA]</scope>
    <source>
        <strain evidence="3 4">HHB12029</strain>
    </source>
</reference>
<name>A0A165LNC5_EXIGL</name>
<dbReference type="InParanoid" id="A0A165LNC5"/>
<feature type="compositionally biased region" description="Low complexity" evidence="1">
    <location>
        <begin position="863"/>
        <end position="882"/>
    </location>
</feature>
<sequence length="963" mass="101946">MHLYSQAFVLPLLLSGVFGLRPTRSTGQCRGHCVHEEHPMGDKAGASITISGPSHAVADLTTAANWEMLSCPKAWPAHGASTFRLVCTAEDPSSSCAHVTEQGAVNTIVHMPAECGVGPFARIAAWDAAGDQSVPSEFAREHGLEAGAEVIEATVDHEFQLIPKERGEISFDIRAAHDPRILKRLHTAEDVVLAIRDIPEALNGPYTPSPQPMPTGYPSGNGYAANNFGLKDIGGLFTSIGKDITSVGKDVGKDITSVGKDITSGAKEAATAVSTALSTAIEEASTAIEQLPTIIESHLPSPTDLPGITYNKDTSNGVTILNTGPRNMSIFTTSVGCTFGRTSFDAQIGVNAEFDATLNAGYALKMSGKFPWDIAEFAFAGVLSGSLKAAFDIDMFLNGDMSLDPVQVANLGIIPGLSYPPFFTAGPLIALEFHTEVAIDTQLNARIPFTWEFERLDFVFPPKLAQPQNGAASASHSTASFELSMAPGATSASIGLHMLPKLEFGLDILNGHFGADVYVGVDVDATYSANGTIHEDFSVDGCQEISVGASVLAGVQASAFEFLTVDDPVPLYTKRIPIWSHCTSSVDGPAAAIYDNGDGTYTNAMGDLVNENGQLIDDQGNVIPDEDAGDAAPPPVYDEDGQAVPEDQVIFQNDDGTYEDSQGNPVNQDGQRIAPSGEVMGCDLDTSDLVDDTGNPIAPEDAIFDNGDGTYSNGKCQIVNEDGQPIDQDGNVIDYEPITDENGNEIPPEDVVIDNGDGTYSDAYGNPVDQYGGAIDVDADGNVIPVDLQPSAPLDDSQLPADPQVTSDPEFNVLNPDLLKSLAVDLVDGVPATLPPDVTPFPTTEAPPVTTTSDSPTNETVDAQAPTTTTPASKAPAPTCKPVTQKRSTKRSPTTKPKRKSKKRSKYAKRQHRLSTTRSWSNGTSPVHSRGLGSIIPFGCYPPTLDGMFMPPIYEIGQLTRMF</sequence>
<proteinExistence type="predicted"/>
<feature type="compositionally biased region" description="Polar residues" evidence="1">
    <location>
        <begin position="916"/>
        <end position="927"/>
    </location>
</feature>